<dbReference type="PANTHER" id="PTHR35038:SF8">
    <property type="entry name" value="C-TYPE POLYHEME CYTOCHROME OMCC"/>
    <property type="match status" value="1"/>
</dbReference>
<dbReference type="Gene3D" id="1.25.40.10">
    <property type="entry name" value="Tetratricopeptide repeat domain"/>
    <property type="match status" value="1"/>
</dbReference>
<dbReference type="Pfam" id="PF09699">
    <property type="entry name" value="Paired_CXXCH_1"/>
    <property type="match status" value="1"/>
</dbReference>
<dbReference type="SUPFAM" id="SSF48452">
    <property type="entry name" value="TPR-like"/>
    <property type="match status" value="1"/>
</dbReference>
<dbReference type="InterPro" id="IPR011990">
    <property type="entry name" value="TPR-like_helical_dom_sf"/>
</dbReference>
<feature type="domain" description="Doubled CXXCH motif" evidence="2">
    <location>
        <begin position="321"/>
        <end position="351"/>
    </location>
</feature>
<dbReference type="InterPro" id="IPR019734">
    <property type="entry name" value="TPR_rpt"/>
</dbReference>
<gene>
    <name evidence="3" type="ORF">MACH26_31200</name>
</gene>
<protein>
    <recommendedName>
        <fullName evidence="2">Doubled CXXCH motif domain-containing protein</fullName>
    </recommendedName>
</protein>
<organism evidence="3 4">
    <name type="scientific">Planctobacterium marinum</name>
    <dbReference type="NCBI Taxonomy" id="1631968"/>
    <lineage>
        <taxon>Bacteria</taxon>
        <taxon>Pseudomonadati</taxon>
        <taxon>Pseudomonadota</taxon>
        <taxon>Gammaproteobacteria</taxon>
        <taxon>Alteromonadales</taxon>
        <taxon>Alteromonadaceae</taxon>
        <taxon>Planctobacterium</taxon>
    </lineage>
</organism>
<dbReference type="KEGG" id="pmaw:MACH26_31200"/>
<dbReference type="SUPFAM" id="SSF48695">
    <property type="entry name" value="Multiheme cytochromes"/>
    <property type="match status" value="1"/>
</dbReference>
<dbReference type="InterPro" id="IPR051829">
    <property type="entry name" value="Multiheme_Cytochr_ET"/>
</dbReference>
<evidence type="ECO:0000256" key="1">
    <source>
        <dbReference type="ARBA" id="ARBA00022729"/>
    </source>
</evidence>
<dbReference type="InterPro" id="IPR036280">
    <property type="entry name" value="Multihaem_cyt_sf"/>
</dbReference>
<proteinExistence type="predicted"/>
<keyword evidence="4" id="KW-1185">Reference proteome</keyword>
<dbReference type="Proteomes" id="UP001333710">
    <property type="component" value="Chromosome"/>
</dbReference>
<dbReference type="Gene3D" id="3.90.10.10">
    <property type="entry name" value="Cytochrome C3"/>
    <property type="match status" value="1"/>
</dbReference>
<dbReference type="SMART" id="SM00028">
    <property type="entry name" value="TPR"/>
    <property type="match status" value="3"/>
</dbReference>
<keyword evidence="1" id="KW-0732">Signal</keyword>
<dbReference type="PANTHER" id="PTHR35038">
    <property type="entry name" value="DISSIMILATORY SULFITE REDUCTASE SIRA"/>
    <property type="match status" value="1"/>
</dbReference>
<evidence type="ECO:0000313" key="4">
    <source>
        <dbReference type="Proteomes" id="UP001333710"/>
    </source>
</evidence>
<reference evidence="3" key="1">
    <citation type="submission" date="2023-01" db="EMBL/GenBank/DDBJ databases">
        <title>Complete genome sequence of Planctobacterium marinum strain Dej080120_11.</title>
        <authorList>
            <person name="Ueki S."/>
            <person name="Maruyama F."/>
        </authorList>
    </citation>
    <scope>NUCLEOTIDE SEQUENCE</scope>
    <source>
        <strain evidence="3">Dej080120_11</strain>
    </source>
</reference>
<name>A0AA48HLT7_9ALTE</name>
<dbReference type="Gene3D" id="1.10.1130.10">
    <property type="entry name" value="Flavocytochrome C3, Chain A"/>
    <property type="match status" value="1"/>
</dbReference>
<dbReference type="InterPro" id="IPR010177">
    <property type="entry name" value="Paired_CXXCH_1"/>
</dbReference>
<evidence type="ECO:0000259" key="2">
    <source>
        <dbReference type="Pfam" id="PF09699"/>
    </source>
</evidence>
<sequence length="650" mass="74792">MLRFIIYSVFFLSYLCKLNATPNYIANEQGYVDSQVCASCHVEHSEGFKGVGMSRSFANVDIKWFSADKLAGLPFYHAPSNRYYDIVLRDNKAYFVRYQLDYLQQRVNEIQVQIDYLLGSGNKVVSPLFRTANDEIYMLPINWYTEGRFWEMAPGFESSKHFGLSRQILRECMFCHNAYPFSEMEQDSFVHRDTFPKQLPQGIDCQRCHGPGENHLEAVFGKAKNLSEIRNSIVNPAKLPVRERDSVCFQCHMLPAVNMVGVRRFERGDYSFRPGETLSDYILHVDTVDANVSREQRFEINHHGYRLSNSACFTQSQGELTCISCHNPHHKPAEIDFVQQVDATCLGCHEAPESAVHNNAAEANKSCVNCHMPQRRAQDVIHVVMTDHRIGIYPDSERLTEPYTKLPPDLIGLELHDLQLELGETEGDIYRLVTILKTVVSAQYAKYLKSRLQQANYPHVLPYIILAETQMKLKDYQEALGTINYIRQRFGEISRVEELKAISQVAMQPEGDAEAIFDWLIKQDQGNAELYFNYGLLKYQKKQYQIALVLFEKAGLMRENFANAVIYEAFTLEKLKRLNDAIEKFRHALQIDPLLDQSYVHLIKLYHAEGNKQEAKRYFQLGTLNAIDKSVITSLALDEDKGYLSIDKND</sequence>
<dbReference type="RefSeq" id="WP_338293651.1">
    <property type="nucleotide sequence ID" value="NZ_AP027272.1"/>
</dbReference>
<accession>A0AA48HLT7</accession>
<evidence type="ECO:0000313" key="3">
    <source>
        <dbReference type="EMBL" id="BDX07599.1"/>
    </source>
</evidence>
<dbReference type="AlphaFoldDB" id="A0AA48HLT7"/>
<dbReference type="EMBL" id="AP027272">
    <property type="protein sequence ID" value="BDX07599.1"/>
    <property type="molecule type" value="Genomic_DNA"/>
</dbReference>